<keyword evidence="3" id="KW-1185">Reference proteome</keyword>
<keyword evidence="2" id="KW-0255">Endonuclease</keyword>
<sequence>MPITERIALALIACAAAGYLMVHTPPIQTATSTASTPSPSLKSVSLARLAAHDDSSSRHSALFLARANPLHNPDGTNPGLAPITSRPDRATAVNLIKKVRVASRGSLHSYTRAWFGLNWADTATGVPYARNGCRTRDDLLARDGENLQLLPGSHCVVVAMALHDPYTGKTIQWRKQNADRVQVDHIVPLSYEWRMGATRWPKTKRLQIANDPLNLIPVDGPTNQAKGGAGPASWLPPVHKIRCAYVARFAQVAGKYDLPVTRADKMVMLAQCR</sequence>
<feature type="domain" description="GmrSD restriction endonucleases C-terminal" evidence="1">
    <location>
        <begin position="136"/>
        <end position="269"/>
    </location>
</feature>
<reference evidence="2 3" key="1">
    <citation type="submission" date="2024-10" db="EMBL/GenBank/DDBJ databases">
        <authorList>
            <person name="Topkara A.R."/>
            <person name="Saygin H."/>
        </authorList>
    </citation>
    <scope>NUCLEOTIDE SEQUENCE [LARGE SCALE GENOMIC DNA]</scope>
    <source>
        <strain evidence="2 3">M3C6</strain>
    </source>
</reference>
<evidence type="ECO:0000313" key="2">
    <source>
        <dbReference type="EMBL" id="MFG1710675.1"/>
    </source>
</evidence>
<dbReference type="EMBL" id="JBICRM010000054">
    <property type="protein sequence ID" value="MFG1710675.1"/>
    <property type="molecule type" value="Genomic_DNA"/>
</dbReference>
<comment type="caution">
    <text evidence="2">The sequence shown here is derived from an EMBL/GenBank/DDBJ whole genome shotgun (WGS) entry which is preliminary data.</text>
</comment>
<dbReference type="RefSeq" id="WP_393176678.1">
    <property type="nucleotide sequence ID" value="NZ_JBICRM010000054.1"/>
</dbReference>
<dbReference type="Pfam" id="PF07510">
    <property type="entry name" value="GmrSD_C"/>
    <property type="match status" value="1"/>
</dbReference>
<keyword evidence="2" id="KW-0540">Nuclease</keyword>
<accession>A0ABW7ATB9</accession>
<evidence type="ECO:0000313" key="3">
    <source>
        <dbReference type="Proteomes" id="UP001603978"/>
    </source>
</evidence>
<dbReference type="PANTHER" id="PTHR24094">
    <property type="entry name" value="SECRETED PROTEIN"/>
    <property type="match status" value="1"/>
</dbReference>
<dbReference type="InterPro" id="IPR011089">
    <property type="entry name" value="GmrSD_C"/>
</dbReference>
<keyword evidence="2" id="KW-0378">Hydrolase</keyword>
<name>A0ABW7ATB9_9ACTN</name>
<dbReference type="PANTHER" id="PTHR24094:SF15">
    <property type="entry name" value="AMP-DEPENDENT SYNTHETASE_LIGASE DOMAIN-CONTAINING PROTEIN-RELATED"/>
    <property type="match status" value="1"/>
</dbReference>
<dbReference type="GO" id="GO:0004519">
    <property type="term" value="F:endonuclease activity"/>
    <property type="evidence" value="ECO:0007669"/>
    <property type="project" value="UniProtKB-KW"/>
</dbReference>
<gene>
    <name evidence="2" type="ORF">ACFLIM_46685</name>
</gene>
<protein>
    <submittedName>
        <fullName evidence="2">HNH endonuclease family protein</fullName>
    </submittedName>
</protein>
<proteinExistence type="predicted"/>
<organism evidence="2 3">
    <name type="scientific">Nonomuraea marmarensis</name>
    <dbReference type="NCBI Taxonomy" id="3351344"/>
    <lineage>
        <taxon>Bacteria</taxon>
        <taxon>Bacillati</taxon>
        <taxon>Actinomycetota</taxon>
        <taxon>Actinomycetes</taxon>
        <taxon>Streptosporangiales</taxon>
        <taxon>Streptosporangiaceae</taxon>
        <taxon>Nonomuraea</taxon>
    </lineage>
</organism>
<evidence type="ECO:0000259" key="1">
    <source>
        <dbReference type="Pfam" id="PF07510"/>
    </source>
</evidence>
<dbReference type="Proteomes" id="UP001603978">
    <property type="component" value="Unassembled WGS sequence"/>
</dbReference>